<dbReference type="PANTHER" id="PTHR43240">
    <property type="entry name" value="1,4-DIHYDROXY-2-NAPHTHOYL-COA THIOESTERASE 1"/>
    <property type="match status" value="1"/>
</dbReference>
<comment type="pathway">
    <text evidence="5">Quinol/quinone metabolism; 1,4-dihydroxy-2-naphthoate biosynthesis; 1,4-dihydroxy-2-naphthoate from chorismate: step 7/7.</text>
</comment>
<dbReference type="InParanoid" id="A0A200QST7"/>
<evidence type="ECO:0000256" key="8">
    <source>
        <dbReference type="SAM" id="MobiDB-lite"/>
    </source>
</evidence>
<evidence type="ECO:0000259" key="9">
    <source>
        <dbReference type="Pfam" id="PF03061"/>
    </source>
</evidence>
<name>A0A200QST7_MACCD</name>
<dbReference type="InterPro" id="IPR006683">
    <property type="entry name" value="Thioestr_dom"/>
</dbReference>
<evidence type="ECO:0000256" key="4">
    <source>
        <dbReference type="ARBA" id="ARBA00060572"/>
    </source>
</evidence>
<evidence type="ECO:0000256" key="2">
    <source>
        <dbReference type="ARBA" id="ARBA00022801"/>
    </source>
</evidence>
<dbReference type="PANTHER" id="PTHR43240:SF5">
    <property type="entry name" value="1,4-DIHYDROXY-2-NAPHTHOYL-COA THIOESTERASE 1"/>
    <property type="match status" value="1"/>
</dbReference>
<dbReference type="EMBL" id="MVGT01001110">
    <property type="protein sequence ID" value="OVA13509.1"/>
    <property type="molecule type" value="Genomic_DNA"/>
</dbReference>
<protein>
    <submittedName>
        <fullName evidence="10">Thioesterase superfamily</fullName>
    </submittedName>
</protein>
<dbReference type="OMA" id="STGAHMA"/>
<feature type="region of interest" description="Disordered" evidence="8">
    <location>
        <begin position="26"/>
        <end position="61"/>
    </location>
</feature>
<feature type="compositionally biased region" description="Basic residues" evidence="8">
    <location>
        <begin position="26"/>
        <end position="36"/>
    </location>
</feature>
<evidence type="ECO:0000256" key="7">
    <source>
        <dbReference type="ARBA" id="ARBA00066058"/>
    </source>
</evidence>
<organism evidence="10 11">
    <name type="scientific">Macleaya cordata</name>
    <name type="common">Five-seeded plume-poppy</name>
    <name type="synonym">Bocconia cordata</name>
    <dbReference type="NCBI Taxonomy" id="56857"/>
    <lineage>
        <taxon>Eukaryota</taxon>
        <taxon>Viridiplantae</taxon>
        <taxon>Streptophyta</taxon>
        <taxon>Embryophyta</taxon>
        <taxon>Tracheophyta</taxon>
        <taxon>Spermatophyta</taxon>
        <taxon>Magnoliopsida</taxon>
        <taxon>Ranunculales</taxon>
        <taxon>Papaveraceae</taxon>
        <taxon>Papaveroideae</taxon>
        <taxon>Macleaya</taxon>
    </lineage>
</organism>
<comment type="similarity">
    <text evidence="6">Belongs to the 4-hydroxybenzoyl-CoA thioesterase family. DHNA-CoA hydrolase subfamily.</text>
</comment>
<sequence length="209" mass="22945">MKVLQLIVGRGVDHVVGGNIILRVKKKQRKKGKRGRPVQQEEEEEEEEMSTSTASGSSKTAELDSPLHAIGFEIDELLPDKVTGRLKITEKCCQQPFKVLHGGVSAMIAEGIASMGAHMASGFRRVAGIQLTINHLKQARLGDLVFAQAFPINVGRTIQVWEVKLWKIDPSNSESRVLVASSRVTLLSNMPIPDNARDAAEPLKKYAKL</sequence>
<dbReference type="AlphaFoldDB" id="A0A200QST7"/>
<evidence type="ECO:0000313" key="11">
    <source>
        <dbReference type="Proteomes" id="UP000195402"/>
    </source>
</evidence>
<dbReference type="GO" id="GO:0061522">
    <property type="term" value="F:1,4-dihydroxy-2-naphthoyl-CoA thioesterase activity"/>
    <property type="evidence" value="ECO:0007669"/>
    <property type="project" value="TreeGrafter"/>
</dbReference>
<dbReference type="Proteomes" id="UP000195402">
    <property type="component" value="Unassembled WGS sequence"/>
</dbReference>
<dbReference type="GO" id="GO:0005777">
    <property type="term" value="C:peroxisome"/>
    <property type="evidence" value="ECO:0007669"/>
    <property type="project" value="UniProtKB-SubCell"/>
</dbReference>
<proteinExistence type="inferred from homology"/>
<dbReference type="CDD" id="cd03443">
    <property type="entry name" value="PaaI_thioesterase"/>
    <property type="match status" value="1"/>
</dbReference>
<keyword evidence="3" id="KW-0576">Peroxisome</keyword>
<evidence type="ECO:0000256" key="1">
    <source>
        <dbReference type="ARBA" id="ARBA00004275"/>
    </source>
</evidence>
<dbReference type="NCBIfam" id="TIGR00369">
    <property type="entry name" value="unchar_dom_1"/>
    <property type="match status" value="1"/>
</dbReference>
<keyword evidence="2" id="KW-0378">Hydrolase</keyword>
<reference evidence="10 11" key="1">
    <citation type="journal article" date="2017" name="Mol. Plant">
        <title>The Genome of Medicinal Plant Macleaya cordata Provides New Insights into Benzylisoquinoline Alkaloids Metabolism.</title>
        <authorList>
            <person name="Liu X."/>
            <person name="Liu Y."/>
            <person name="Huang P."/>
            <person name="Ma Y."/>
            <person name="Qing Z."/>
            <person name="Tang Q."/>
            <person name="Cao H."/>
            <person name="Cheng P."/>
            <person name="Zheng Y."/>
            <person name="Yuan Z."/>
            <person name="Zhou Y."/>
            <person name="Liu J."/>
            <person name="Tang Z."/>
            <person name="Zhuo Y."/>
            <person name="Zhang Y."/>
            <person name="Yu L."/>
            <person name="Huang J."/>
            <person name="Yang P."/>
            <person name="Peng Q."/>
            <person name="Zhang J."/>
            <person name="Jiang W."/>
            <person name="Zhang Z."/>
            <person name="Lin K."/>
            <person name="Ro D.K."/>
            <person name="Chen X."/>
            <person name="Xiong X."/>
            <person name="Shang Y."/>
            <person name="Huang S."/>
            <person name="Zeng J."/>
        </authorList>
    </citation>
    <scope>NUCLEOTIDE SEQUENCE [LARGE SCALE GENOMIC DNA]</scope>
    <source>
        <strain evidence="11">cv. BLH2017</strain>
        <tissue evidence="10">Root</tissue>
    </source>
</reference>
<dbReference type="InterPro" id="IPR003736">
    <property type="entry name" value="PAAI_dom"/>
</dbReference>
<comment type="caution">
    <text evidence="10">The sequence shown here is derived from an EMBL/GenBank/DDBJ whole genome shotgun (WGS) entry which is preliminary data.</text>
</comment>
<feature type="compositionally biased region" description="Low complexity" evidence="8">
    <location>
        <begin position="50"/>
        <end position="60"/>
    </location>
</feature>
<gene>
    <name evidence="10" type="ORF">BVC80_379g40</name>
</gene>
<dbReference type="SUPFAM" id="SSF54637">
    <property type="entry name" value="Thioesterase/thiol ester dehydrase-isomerase"/>
    <property type="match status" value="1"/>
</dbReference>
<dbReference type="InterPro" id="IPR029069">
    <property type="entry name" value="HotDog_dom_sf"/>
</dbReference>
<comment type="subunit">
    <text evidence="7">Homotetramers.</text>
</comment>
<keyword evidence="11" id="KW-1185">Reference proteome</keyword>
<dbReference type="OrthoDB" id="46529at2759"/>
<comment type="pathway">
    <text evidence="4">Cofactor biosynthesis; phylloquinone biosynthesis.</text>
</comment>
<dbReference type="STRING" id="56857.A0A200QST7"/>
<evidence type="ECO:0000256" key="3">
    <source>
        <dbReference type="ARBA" id="ARBA00023140"/>
    </source>
</evidence>
<dbReference type="Gene3D" id="3.10.129.10">
    <property type="entry name" value="Hotdog Thioesterase"/>
    <property type="match status" value="1"/>
</dbReference>
<dbReference type="Pfam" id="PF03061">
    <property type="entry name" value="4HBT"/>
    <property type="match status" value="1"/>
</dbReference>
<comment type="subcellular location">
    <subcellularLocation>
        <location evidence="1">Peroxisome</location>
    </subcellularLocation>
</comment>
<evidence type="ECO:0000313" key="10">
    <source>
        <dbReference type="EMBL" id="OVA13509.1"/>
    </source>
</evidence>
<evidence type="ECO:0000256" key="5">
    <source>
        <dbReference type="ARBA" id="ARBA00060586"/>
    </source>
</evidence>
<feature type="domain" description="Thioesterase" evidence="9">
    <location>
        <begin position="98"/>
        <end position="170"/>
    </location>
</feature>
<feature type="compositionally biased region" description="Acidic residues" evidence="8">
    <location>
        <begin position="40"/>
        <end position="49"/>
    </location>
</feature>
<dbReference type="FunCoup" id="A0A200QST7">
    <property type="interactions" value="185"/>
</dbReference>
<evidence type="ECO:0000256" key="6">
    <source>
        <dbReference type="ARBA" id="ARBA00061187"/>
    </source>
</evidence>
<dbReference type="FunFam" id="3.10.129.10:FF:000048">
    <property type="entry name" value="14-dihydroxy-2-naphthoyl-CoA thioesterase 1"/>
    <property type="match status" value="1"/>
</dbReference>
<accession>A0A200QST7</accession>
<dbReference type="GO" id="GO:0042372">
    <property type="term" value="P:phylloquinone biosynthetic process"/>
    <property type="evidence" value="ECO:0007669"/>
    <property type="project" value="TreeGrafter"/>
</dbReference>